<evidence type="ECO:0000256" key="1">
    <source>
        <dbReference type="SAM" id="MobiDB-lite"/>
    </source>
</evidence>
<gene>
    <name evidence="3" type="ORF">H9624_03900</name>
</gene>
<feature type="transmembrane region" description="Helical" evidence="2">
    <location>
        <begin position="94"/>
        <end position="111"/>
    </location>
</feature>
<evidence type="ECO:0000256" key="2">
    <source>
        <dbReference type="SAM" id="Phobius"/>
    </source>
</evidence>
<feature type="compositionally biased region" description="Low complexity" evidence="1">
    <location>
        <begin position="155"/>
        <end position="164"/>
    </location>
</feature>
<keyword evidence="2" id="KW-1133">Transmembrane helix</keyword>
<keyword evidence="2" id="KW-0472">Membrane</keyword>
<protein>
    <recommendedName>
        <fullName evidence="5">MFS transporter</fullName>
    </recommendedName>
</protein>
<name>A0ABR8YZI0_9MICO</name>
<evidence type="ECO:0000313" key="3">
    <source>
        <dbReference type="EMBL" id="MBD8061465.1"/>
    </source>
</evidence>
<comment type="caution">
    <text evidence="3">The sequence shown here is derived from an EMBL/GenBank/DDBJ whole genome shotgun (WGS) entry which is preliminary data.</text>
</comment>
<evidence type="ECO:0008006" key="5">
    <source>
        <dbReference type="Google" id="ProtNLM"/>
    </source>
</evidence>
<sequence length="171" mass="17411">MRSTGAAHAARALSSAAVVVLLSLAFHLLAGGAAPEAATLTRLTAVCAAAALPLTRRPVRPASLLVLLAVAQVVLHLTFQTGAHHAAHGHGPPLPMVATHVLATVLTALVLRRGQALLRAGLARVVRSRRLTPRPLPVLPRTAVAVSRPVPPVAPATGAATGRAPPLPVRS</sequence>
<dbReference type="RefSeq" id="WP_251838574.1">
    <property type="nucleotide sequence ID" value="NZ_JACSPO010000001.1"/>
</dbReference>
<organism evidence="3 4">
    <name type="scientific">Oceanitalea stevensii</name>
    <dbReference type="NCBI Taxonomy" id="2763072"/>
    <lineage>
        <taxon>Bacteria</taxon>
        <taxon>Bacillati</taxon>
        <taxon>Actinomycetota</taxon>
        <taxon>Actinomycetes</taxon>
        <taxon>Micrococcales</taxon>
        <taxon>Bogoriellaceae</taxon>
        <taxon>Georgenia</taxon>
    </lineage>
</organism>
<evidence type="ECO:0000313" key="4">
    <source>
        <dbReference type="Proteomes" id="UP000661894"/>
    </source>
</evidence>
<reference evidence="3 4" key="1">
    <citation type="submission" date="2020-08" db="EMBL/GenBank/DDBJ databases">
        <title>A Genomic Blueprint of the Chicken Gut Microbiome.</title>
        <authorList>
            <person name="Gilroy R."/>
            <person name="Ravi A."/>
            <person name="Getino M."/>
            <person name="Pursley I."/>
            <person name="Horton D.L."/>
            <person name="Alikhan N.-F."/>
            <person name="Baker D."/>
            <person name="Gharbi K."/>
            <person name="Hall N."/>
            <person name="Watson M."/>
            <person name="Adriaenssens E.M."/>
            <person name="Foster-Nyarko E."/>
            <person name="Jarju S."/>
            <person name="Secka A."/>
            <person name="Antonio M."/>
            <person name="Oren A."/>
            <person name="Chaudhuri R."/>
            <person name="La Ragione R.M."/>
            <person name="Hildebrand F."/>
            <person name="Pallen M.J."/>
        </authorList>
    </citation>
    <scope>NUCLEOTIDE SEQUENCE [LARGE SCALE GENOMIC DNA]</scope>
    <source>
        <strain evidence="3 4">Sa1BUA1</strain>
    </source>
</reference>
<feature type="region of interest" description="Disordered" evidence="1">
    <location>
        <begin position="150"/>
        <end position="171"/>
    </location>
</feature>
<feature type="transmembrane region" description="Helical" evidence="2">
    <location>
        <begin position="37"/>
        <end position="55"/>
    </location>
</feature>
<proteinExistence type="predicted"/>
<dbReference type="EMBL" id="JACSPO010000001">
    <property type="protein sequence ID" value="MBD8061465.1"/>
    <property type="molecule type" value="Genomic_DNA"/>
</dbReference>
<keyword evidence="2" id="KW-0812">Transmembrane</keyword>
<feature type="transmembrane region" description="Helical" evidence="2">
    <location>
        <begin position="62"/>
        <end position="82"/>
    </location>
</feature>
<keyword evidence="4" id="KW-1185">Reference proteome</keyword>
<accession>A0ABR8YZI0</accession>
<dbReference type="Proteomes" id="UP000661894">
    <property type="component" value="Unassembled WGS sequence"/>
</dbReference>
<feature type="transmembrane region" description="Helical" evidence="2">
    <location>
        <begin position="12"/>
        <end position="31"/>
    </location>
</feature>